<name>A0A9P9EAP3_9HYPO</name>
<evidence type="ECO:0000313" key="11">
    <source>
        <dbReference type="Proteomes" id="UP000738349"/>
    </source>
</evidence>
<dbReference type="PROSITE" id="PS50157">
    <property type="entry name" value="ZINC_FINGER_C2H2_2"/>
    <property type="match status" value="1"/>
</dbReference>
<reference evidence="10" key="1">
    <citation type="journal article" date="2021" name="Nat. Commun.">
        <title>Genetic determinants of endophytism in the Arabidopsis root mycobiome.</title>
        <authorList>
            <person name="Mesny F."/>
            <person name="Miyauchi S."/>
            <person name="Thiergart T."/>
            <person name="Pickel B."/>
            <person name="Atanasova L."/>
            <person name="Karlsson M."/>
            <person name="Huettel B."/>
            <person name="Barry K.W."/>
            <person name="Haridas S."/>
            <person name="Chen C."/>
            <person name="Bauer D."/>
            <person name="Andreopoulos W."/>
            <person name="Pangilinan J."/>
            <person name="LaButti K."/>
            <person name="Riley R."/>
            <person name="Lipzen A."/>
            <person name="Clum A."/>
            <person name="Drula E."/>
            <person name="Henrissat B."/>
            <person name="Kohler A."/>
            <person name="Grigoriev I.V."/>
            <person name="Martin F.M."/>
            <person name="Hacquard S."/>
        </authorList>
    </citation>
    <scope>NUCLEOTIDE SEQUENCE</scope>
    <source>
        <strain evidence="10">MPI-CAGE-AT-0147</strain>
    </source>
</reference>
<keyword evidence="6" id="KW-0539">Nucleus</keyword>
<accession>A0A9P9EAP3</accession>
<evidence type="ECO:0000259" key="9">
    <source>
        <dbReference type="PROSITE" id="PS50157"/>
    </source>
</evidence>
<dbReference type="GO" id="GO:0000981">
    <property type="term" value="F:DNA-binding transcription factor activity, RNA polymerase II-specific"/>
    <property type="evidence" value="ECO:0007669"/>
    <property type="project" value="InterPro"/>
</dbReference>
<evidence type="ECO:0000256" key="4">
    <source>
        <dbReference type="ARBA" id="ARBA00022771"/>
    </source>
</evidence>
<comment type="caution">
    <text evidence="10">The sequence shown here is derived from an EMBL/GenBank/DDBJ whole genome shotgun (WGS) entry which is preliminary data.</text>
</comment>
<dbReference type="InterPro" id="IPR036236">
    <property type="entry name" value="Znf_C2H2_sf"/>
</dbReference>
<organism evidence="10 11">
    <name type="scientific">Dactylonectria macrodidyma</name>
    <dbReference type="NCBI Taxonomy" id="307937"/>
    <lineage>
        <taxon>Eukaryota</taxon>
        <taxon>Fungi</taxon>
        <taxon>Dikarya</taxon>
        <taxon>Ascomycota</taxon>
        <taxon>Pezizomycotina</taxon>
        <taxon>Sordariomycetes</taxon>
        <taxon>Hypocreomycetidae</taxon>
        <taxon>Hypocreales</taxon>
        <taxon>Nectriaceae</taxon>
        <taxon>Dactylonectria</taxon>
    </lineage>
</organism>
<keyword evidence="4 7" id="KW-0863">Zinc-finger</keyword>
<evidence type="ECO:0000256" key="6">
    <source>
        <dbReference type="ARBA" id="ARBA00023242"/>
    </source>
</evidence>
<dbReference type="InterPro" id="IPR001138">
    <property type="entry name" value="Zn2Cys6_DnaBD"/>
</dbReference>
<dbReference type="OrthoDB" id="654211at2759"/>
<dbReference type="InterPro" id="IPR013087">
    <property type="entry name" value="Znf_C2H2_type"/>
</dbReference>
<dbReference type="AlphaFoldDB" id="A0A9P9EAP3"/>
<evidence type="ECO:0000256" key="7">
    <source>
        <dbReference type="PROSITE-ProRule" id="PRU00042"/>
    </source>
</evidence>
<dbReference type="GO" id="GO:0000978">
    <property type="term" value="F:RNA polymerase II cis-regulatory region sequence-specific DNA binding"/>
    <property type="evidence" value="ECO:0007669"/>
    <property type="project" value="InterPro"/>
</dbReference>
<keyword evidence="5" id="KW-0862">Zinc</keyword>
<dbReference type="PROSITE" id="PS00028">
    <property type="entry name" value="ZINC_FINGER_C2H2_1"/>
    <property type="match status" value="1"/>
</dbReference>
<protein>
    <submittedName>
        <fullName evidence="10">Zinc finger, C2H2 type domain-containing protein</fullName>
    </submittedName>
</protein>
<dbReference type="PANTHER" id="PTHR40626:SF3">
    <property type="entry name" value="TRANSCRIPTION FACTOR WITH C2H2 AND ZN(2)-CYS(6) DNA BINDING DOMAIN (EUROFUNG)-RELATED"/>
    <property type="match status" value="1"/>
</dbReference>
<dbReference type="SMART" id="SM00355">
    <property type="entry name" value="ZnF_C2H2"/>
    <property type="match status" value="2"/>
</dbReference>
<evidence type="ECO:0000313" key="10">
    <source>
        <dbReference type="EMBL" id="KAH7133927.1"/>
    </source>
</evidence>
<dbReference type="Proteomes" id="UP000738349">
    <property type="component" value="Unassembled WGS sequence"/>
</dbReference>
<evidence type="ECO:0000256" key="2">
    <source>
        <dbReference type="ARBA" id="ARBA00022723"/>
    </source>
</evidence>
<evidence type="ECO:0000256" key="5">
    <source>
        <dbReference type="ARBA" id="ARBA00022833"/>
    </source>
</evidence>
<evidence type="ECO:0000259" key="8">
    <source>
        <dbReference type="PROSITE" id="PS50048"/>
    </source>
</evidence>
<dbReference type="GO" id="GO:0000785">
    <property type="term" value="C:chromatin"/>
    <property type="evidence" value="ECO:0007669"/>
    <property type="project" value="TreeGrafter"/>
</dbReference>
<keyword evidence="11" id="KW-1185">Reference proteome</keyword>
<feature type="domain" description="C2H2-type" evidence="9">
    <location>
        <begin position="17"/>
        <end position="44"/>
    </location>
</feature>
<dbReference type="CDD" id="cd00067">
    <property type="entry name" value="GAL4"/>
    <property type="match status" value="1"/>
</dbReference>
<dbReference type="InterPro" id="IPR051059">
    <property type="entry name" value="VerF-like"/>
</dbReference>
<dbReference type="InterPro" id="IPR007219">
    <property type="entry name" value="XnlR_reg_dom"/>
</dbReference>
<dbReference type="Gene3D" id="3.30.160.60">
    <property type="entry name" value="Classic Zinc Finger"/>
    <property type="match status" value="1"/>
</dbReference>
<dbReference type="CDD" id="cd12148">
    <property type="entry name" value="fungal_TF_MHR"/>
    <property type="match status" value="1"/>
</dbReference>
<dbReference type="GO" id="GO:0006351">
    <property type="term" value="P:DNA-templated transcription"/>
    <property type="evidence" value="ECO:0007669"/>
    <property type="project" value="InterPro"/>
</dbReference>
<dbReference type="PROSITE" id="PS50048">
    <property type="entry name" value="ZN2_CY6_FUNGAL_2"/>
    <property type="match status" value="1"/>
</dbReference>
<dbReference type="PANTHER" id="PTHR40626">
    <property type="entry name" value="MIP31509P"/>
    <property type="match status" value="1"/>
</dbReference>
<dbReference type="EMBL" id="JAGMUV010000015">
    <property type="protein sequence ID" value="KAH7133927.1"/>
    <property type="molecule type" value="Genomic_DNA"/>
</dbReference>
<evidence type="ECO:0000256" key="1">
    <source>
        <dbReference type="ARBA" id="ARBA00004123"/>
    </source>
</evidence>
<evidence type="ECO:0000256" key="3">
    <source>
        <dbReference type="ARBA" id="ARBA00022737"/>
    </source>
</evidence>
<gene>
    <name evidence="10" type="ORF">EDB81DRAFT_727437</name>
</gene>
<feature type="domain" description="Zn(2)-C6 fungal-type" evidence="8">
    <location>
        <begin position="86"/>
        <end position="115"/>
    </location>
</feature>
<comment type="subcellular location">
    <subcellularLocation>
        <location evidence="1">Nucleus</location>
    </subcellularLocation>
</comment>
<dbReference type="SUPFAM" id="SSF57667">
    <property type="entry name" value="beta-beta-alpha zinc fingers"/>
    <property type="match status" value="1"/>
</dbReference>
<dbReference type="GO" id="GO:0008270">
    <property type="term" value="F:zinc ion binding"/>
    <property type="evidence" value="ECO:0007669"/>
    <property type="project" value="UniProtKB-KW"/>
</dbReference>
<sequence length="729" mass="82098">MSDAAMFGAVPASEPPYSCSVCPKTYKRREHLQRHAVSHSTAYPYRCTVCSNSYQRADVLKRHSQTCRAKAKVGGVLAGASSGRRACDLCVRQKKACSTGQPCENCRRKCVPCCYSFGLNAVAARKDEDNGSVDTEIESLTRSQTLAVAGGDTTMSTVTFGDTSPFEYLGSYTSASDLLEGANTNLSWLDFMNFAAGSFPSSQQQTESFSYSFHFLDNFTSRTGLIESFECGTLDQRVQVVSSFLKNERDIQAASATSSGVLGNPLASVHHDSGSASPAFLLQTSILHDPLITKTHQILLTVKDVVTAKSRNSVVTLEWSAILEQRCMQFFSPHNLRKFLELYWQIWHPNVNFMHRPSFDPASSKPVLVAAMALIGATVSPHASDNEDAKLWFNCVEEMVFTDDDFHDPLYTYDTTMLDPAKNICKIQALQASYIVCLYQNWEGTEASKRRIRRYRFSTVVLTARDMGIISARHSDYFAVPQHEFDWKDFTAREQLIRTFLWIYLLDHAFVIFNNLPPRMVIKEMNMHMAWPEAPFQAATASECAQEVHTWLLRSTPMCNITFREVVESFCKDSIGPEMRRCFADLGPLNLFAVVSAFHSLIFLQQNSFGSDDQFQPIRNALHNWKSVWETYSNELASSRPHAMVDRDIPSSDNMWRRVGFMQHSPEYWLLASLLVNRLSSSVDVLPSFDSSQLDDGSATHEPILSKYDQTSMVQVNNLITRFQNVQID</sequence>
<dbReference type="GO" id="GO:0005634">
    <property type="term" value="C:nucleus"/>
    <property type="evidence" value="ECO:0007669"/>
    <property type="project" value="UniProtKB-SubCell"/>
</dbReference>
<dbReference type="Pfam" id="PF04082">
    <property type="entry name" value="Fungal_trans"/>
    <property type="match status" value="1"/>
</dbReference>
<proteinExistence type="predicted"/>
<keyword evidence="3" id="KW-0677">Repeat</keyword>
<keyword evidence="2" id="KW-0479">Metal-binding</keyword>